<organism evidence="2 3">
    <name type="scientific">Fonsecaea monophora</name>
    <dbReference type="NCBI Taxonomy" id="254056"/>
    <lineage>
        <taxon>Eukaryota</taxon>
        <taxon>Fungi</taxon>
        <taxon>Dikarya</taxon>
        <taxon>Ascomycota</taxon>
        <taxon>Pezizomycotina</taxon>
        <taxon>Eurotiomycetes</taxon>
        <taxon>Chaetothyriomycetidae</taxon>
        <taxon>Chaetothyriales</taxon>
        <taxon>Herpotrichiellaceae</taxon>
        <taxon>Fonsecaea</taxon>
    </lineage>
</organism>
<proteinExistence type="predicted"/>
<sequence>MKRLLGGSTAAKRQTLVPSAHLVPVHKKDGDRARKKEILWSPHYINEARTHYSGGPGIKLRPKFNDPWQPTPASAPDAKLMASRDFGELESHRRRRYTGLYTAGTGRYSARLNYIEEVQDMSPDDFLAKSPDDYRIPVTPDDYRIPVTNDTVSERAPSVMSEPLSQNNSNDVLSEGFGMFRMDSLDNHRSIALEAGRGVNGRRHILTDCKYTISQDLTDGHASALALLYALAERKPTRKRPPESKKFGLQGLSQRQVSMLPGSQSE</sequence>
<dbReference type="EMBL" id="LVKK01000092">
    <property type="protein sequence ID" value="OAG36418.1"/>
    <property type="molecule type" value="Genomic_DNA"/>
</dbReference>
<evidence type="ECO:0000256" key="1">
    <source>
        <dbReference type="SAM" id="MobiDB-lite"/>
    </source>
</evidence>
<name>A0A177EWT5_9EURO</name>
<feature type="compositionally biased region" description="Polar residues" evidence="1">
    <location>
        <begin position="251"/>
        <end position="266"/>
    </location>
</feature>
<comment type="caution">
    <text evidence="2">The sequence shown here is derived from an EMBL/GenBank/DDBJ whole genome shotgun (WGS) entry which is preliminary data.</text>
</comment>
<feature type="region of interest" description="Disordered" evidence="1">
    <location>
        <begin position="235"/>
        <end position="266"/>
    </location>
</feature>
<keyword evidence="3" id="KW-1185">Reference proteome</keyword>
<dbReference type="Proteomes" id="UP000077002">
    <property type="component" value="Unassembled WGS sequence"/>
</dbReference>
<evidence type="ECO:0000313" key="3">
    <source>
        <dbReference type="Proteomes" id="UP000077002"/>
    </source>
</evidence>
<gene>
    <name evidence="2" type="ORF">AYO21_09403</name>
</gene>
<protein>
    <submittedName>
        <fullName evidence="2">Uncharacterized protein</fullName>
    </submittedName>
</protein>
<dbReference type="RefSeq" id="XP_022508370.1">
    <property type="nucleotide sequence ID" value="XM_022659338.1"/>
</dbReference>
<dbReference type="AlphaFoldDB" id="A0A177EWT5"/>
<accession>A0A177EWT5</accession>
<reference evidence="2 3" key="1">
    <citation type="submission" date="2016-03" db="EMBL/GenBank/DDBJ databases">
        <title>Draft genome sequence of the Fonsecaea monophora CBS 269.37.</title>
        <authorList>
            <person name="Bombassaro A."/>
            <person name="Vinicius W.A."/>
            <person name="De Hoog S."/>
            <person name="Sun J."/>
            <person name="Souza E.M."/>
            <person name="Raittz R.T."/>
            <person name="Costa F."/>
            <person name="Leao A.C."/>
            <person name="Tadra-Sfeir M.Z."/>
            <person name="Baura V."/>
            <person name="Balsanelli E."/>
            <person name="Pedrosa F.O."/>
            <person name="Moreno L.F."/>
            <person name="Steffens M.B."/>
            <person name="Xi L."/>
            <person name="Bocca A.L."/>
            <person name="Felipe M.S."/>
            <person name="Teixeira M."/>
            <person name="Telles Filho F.Q."/>
            <person name="Azevedo C.M."/>
            <person name="Gomes R."/>
            <person name="Vicente V.A."/>
        </authorList>
    </citation>
    <scope>NUCLEOTIDE SEQUENCE [LARGE SCALE GENOMIC DNA]</scope>
    <source>
        <strain evidence="2 3">CBS 269.37</strain>
    </source>
</reference>
<dbReference type="GeneID" id="34604538"/>
<evidence type="ECO:0000313" key="2">
    <source>
        <dbReference type="EMBL" id="OAG36418.1"/>
    </source>
</evidence>
<feature type="compositionally biased region" description="Basic and acidic residues" evidence="1">
    <location>
        <begin position="235"/>
        <end position="246"/>
    </location>
</feature>